<dbReference type="EMBL" id="RRYP01014459">
    <property type="protein sequence ID" value="TNV75968.1"/>
    <property type="molecule type" value="Genomic_DNA"/>
</dbReference>
<evidence type="ECO:0000313" key="6">
    <source>
        <dbReference type="EMBL" id="TNV75968.1"/>
    </source>
</evidence>
<dbReference type="SUPFAM" id="SSF57850">
    <property type="entry name" value="RING/U-box"/>
    <property type="match status" value="1"/>
</dbReference>
<evidence type="ECO:0000259" key="5">
    <source>
        <dbReference type="PROSITE" id="PS50089"/>
    </source>
</evidence>
<dbReference type="PANTHER" id="PTHR45931">
    <property type="entry name" value="SI:CH211-59O9.10"/>
    <property type="match status" value="1"/>
</dbReference>
<proteinExistence type="predicted"/>
<dbReference type="OrthoDB" id="422021at2759"/>
<dbReference type="Proteomes" id="UP000785679">
    <property type="component" value="Unassembled WGS sequence"/>
</dbReference>
<evidence type="ECO:0000256" key="4">
    <source>
        <dbReference type="PROSITE-ProRule" id="PRU00175"/>
    </source>
</evidence>
<dbReference type="GO" id="GO:0005634">
    <property type="term" value="C:nucleus"/>
    <property type="evidence" value="ECO:0007669"/>
    <property type="project" value="TreeGrafter"/>
</dbReference>
<dbReference type="SMART" id="SM00184">
    <property type="entry name" value="RING"/>
    <property type="match status" value="1"/>
</dbReference>
<keyword evidence="2 4" id="KW-0863">Zinc-finger</keyword>
<keyword evidence="7" id="KW-1185">Reference proteome</keyword>
<dbReference type="Pfam" id="PF13639">
    <property type="entry name" value="zf-RING_2"/>
    <property type="match status" value="1"/>
</dbReference>
<accession>A0A8J8NJ25</accession>
<organism evidence="6 7">
    <name type="scientific">Halteria grandinella</name>
    <dbReference type="NCBI Taxonomy" id="5974"/>
    <lineage>
        <taxon>Eukaryota</taxon>
        <taxon>Sar</taxon>
        <taxon>Alveolata</taxon>
        <taxon>Ciliophora</taxon>
        <taxon>Intramacronucleata</taxon>
        <taxon>Spirotrichea</taxon>
        <taxon>Stichotrichia</taxon>
        <taxon>Sporadotrichida</taxon>
        <taxon>Halteriidae</taxon>
        <taxon>Halteria</taxon>
    </lineage>
</organism>
<evidence type="ECO:0000256" key="1">
    <source>
        <dbReference type="ARBA" id="ARBA00022723"/>
    </source>
</evidence>
<name>A0A8J8NJ25_HALGN</name>
<dbReference type="GO" id="GO:0006511">
    <property type="term" value="P:ubiquitin-dependent protein catabolic process"/>
    <property type="evidence" value="ECO:0007669"/>
    <property type="project" value="TreeGrafter"/>
</dbReference>
<dbReference type="Gene3D" id="3.30.40.10">
    <property type="entry name" value="Zinc/RING finger domain, C3HC4 (zinc finger)"/>
    <property type="match status" value="1"/>
</dbReference>
<keyword evidence="3" id="KW-0862">Zinc</keyword>
<dbReference type="InterPro" id="IPR013083">
    <property type="entry name" value="Znf_RING/FYVE/PHD"/>
</dbReference>
<dbReference type="PANTHER" id="PTHR45931:SF3">
    <property type="entry name" value="RING ZINC FINGER-CONTAINING PROTEIN"/>
    <property type="match status" value="1"/>
</dbReference>
<comment type="caution">
    <text evidence="6">The sequence shown here is derived from an EMBL/GenBank/DDBJ whole genome shotgun (WGS) entry which is preliminary data.</text>
</comment>
<dbReference type="PROSITE" id="PS50089">
    <property type="entry name" value="ZF_RING_2"/>
    <property type="match status" value="1"/>
</dbReference>
<reference evidence="6" key="1">
    <citation type="submission" date="2019-06" db="EMBL/GenBank/DDBJ databases">
        <authorList>
            <person name="Zheng W."/>
        </authorList>
    </citation>
    <scope>NUCLEOTIDE SEQUENCE</scope>
    <source>
        <strain evidence="6">QDHG01</strain>
    </source>
</reference>
<dbReference type="GO" id="GO:0061630">
    <property type="term" value="F:ubiquitin protein ligase activity"/>
    <property type="evidence" value="ECO:0007669"/>
    <property type="project" value="TreeGrafter"/>
</dbReference>
<dbReference type="InterPro" id="IPR001841">
    <property type="entry name" value="Znf_RING"/>
</dbReference>
<dbReference type="InterPro" id="IPR051834">
    <property type="entry name" value="RING_finger_E3_ligase"/>
</dbReference>
<feature type="domain" description="RING-type" evidence="5">
    <location>
        <begin position="73"/>
        <end position="114"/>
    </location>
</feature>
<dbReference type="CDD" id="cd16454">
    <property type="entry name" value="RING-H2_PA-TM-RING"/>
    <property type="match status" value="1"/>
</dbReference>
<evidence type="ECO:0000313" key="7">
    <source>
        <dbReference type="Proteomes" id="UP000785679"/>
    </source>
</evidence>
<keyword evidence="1" id="KW-0479">Metal-binding</keyword>
<evidence type="ECO:0000256" key="2">
    <source>
        <dbReference type="ARBA" id="ARBA00022771"/>
    </source>
</evidence>
<protein>
    <recommendedName>
        <fullName evidence="5">RING-type domain-containing protein</fullName>
    </recommendedName>
</protein>
<dbReference type="AlphaFoldDB" id="A0A8J8NJ25"/>
<gene>
    <name evidence="6" type="ORF">FGO68_gene15927</name>
</gene>
<dbReference type="GO" id="GO:0008270">
    <property type="term" value="F:zinc ion binding"/>
    <property type="evidence" value="ECO:0007669"/>
    <property type="project" value="UniProtKB-KW"/>
</dbReference>
<sequence length="118" mass="13631">MDIEGVGTIVQIQRRRTEREESEDEFSVVDILRLVNSARAKRGTPLTKEQFKAIPETKFNPEGQGPEAKKPECTICMYEFERNQKIKVLNCTHSFHKKCIKPWFANANTCPCCRNIVE</sequence>
<evidence type="ECO:0000256" key="3">
    <source>
        <dbReference type="ARBA" id="ARBA00022833"/>
    </source>
</evidence>